<keyword evidence="1" id="KW-0472">Membrane</keyword>
<dbReference type="AlphaFoldDB" id="A0ABD3T2R1"/>
<dbReference type="EMBL" id="JBJQND010000020">
    <property type="protein sequence ID" value="KAL3831209.1"/>
    <property type="molecule type" value="Genomic_DNA"/>
</dbReference>
<accession>A0ABD3T2R1</accession>
<organism evidence="2 3">
    <name type="scientific">Sinanodonta woodiana</name>
    <name type="common">Chinese pond mussel</name>
    <name type="synonym">Anodonta woodiana</name>
    <dbReference type="NCBI Taxonomy" id="1069815"/>
    <lineage>
        <taxon>Eukaryota</taxon>
        <taxon>Metazoa</taxon>
        <taxon>Spiralia</taxon>
        <taxon>Lophotrochozoa</taxon>
        <taxon>Mollusca</taxon>
        <taxon>Bivalvia</taxon>
        <taxon>Autobranchia</taxon>
        <taxon>Heteroconchia</taxon>
        <taxon>Palaeoheterodonta</taxon>
        <taxon>Unionida</taxon>
        <taxon>Unionoidea</taxon>
        <taxon>Unionidae</taxon>
        <taxon>Unioninae</taxon>
        <taxon>Sinanodonta</taxon>
    </lineage>
</organism>
<evidence type="ECO:0000256" key="1">
    <source>
        <dbReference type="SAM" id="Phobius"/>
    </source>
</evidence>
<proteinExistence type="predicted"/>
<keyword evidence="3" id="KW-1185">Reference proteome</keyword>
<feature type="non-terminal residue" evidence="2">
    <location>
        <position position="1"/>
    </location>
</feature>
<evidence type="ECO:0000313" key="2">
    <source>
        <dbReference type="EMBL" id="KAL3831209.1"/>
    </source>
</evidence>
<reference evidence="2 3" key="1">
    <citation type="submission" date="2024-11" db="EMBL/GenBank/DDBJ databases">
        <title>Chromosome-level genome assembly of the freshwater bivalve Anodonta woodiana.</title>
        <authorList>
            <person name="Chen X."/>
        </authorList>
    </citation>
    <scope>NUCLEOTIDE SEQUENCE [LARGE SCALE GENOMIC DNA]</scope>
    <source>
        <strain evidence="2">MN2024</strain>
        <tissue evidence="2">Gills</tissue>
    </source>
</reference>
<keyword evidence="1" id="KW-0812">Transmembrane</keyword>
<evidence type="ECO:0000313" key="3">
    <source>
        <dbReference type="Proteomes" id="UP001634394"/>
    </source>
</evidence>
<feature type="transmembrane region" description="Helical" evidence="1">
    <location>
        <begin position="20"/>
        <end position="41"/>
    </location>
</feature>
<comment type="caution">
    <text evidence="2">The sequence shown here is derived from an EMBL/GenBank/DDBJ whole genome shotgun (WGS) entry which is preliminary data.</text>
</comment>
<dbReference type="Proteomes" id="UP001634394">
    <property type="component" value="Unassembled WGS sequence"/>
</dbReference>
<sequence>TMFSPLLDVRASARISVGRAVGVGFGGIVLGLIGAIIAFTIRSHLNGSKCSCFRSKGKTDDELHLCSNIELDPQTVQPIYDKLNKGNTEQKVYDRISPLEG</sequence>
<keyword evidence="1" id="KW-1133">Transmembrane helix</keyword>
<gene>
    <name evidence="2" type="ORF">ACJMK2_044743</name>
</gene>
<protein>
    <submittedName>
        <fullName evidence="2">Uncharacterized protein</fullName>
    </submittedName>
</protein>
<name>A0ABD3T2R1_SINWO</name>